<name>X1AS65_9ZZZZ</name>
<evidence type="ECO:0000313" key="1">
    <source>
        <dbReference type="EMBL" id="GAG72162.1"/>
    </source>
</evidence>
<gene>
    <name evidence="1" type="ORF">S01H4_05657</name>
</gene>
<reference evidence="1" key="1">
    <citation type="journal article" date="2014" name="Front. Microbiol.">
        <title>High frequency of phylogenetically diverse reductive dehalogenase-homologous genes in deep subseafloor sedimentary metagenomes.</title>
        <authorList>
            <person name="Kawai M."/>
            <person name="Futagami T."/>
            <person name="Toyoda A."/>
            <person name="Takaki Y."/>
            <person name="Nishi S."/>
            <person name="Hori S."/>
            <person name="Arai W."/>
            <person name="Tsubouchi T."/>
            <person name="Morono Y."/>
            <person name="Uchiyama I."/>
            <person name="Ito T."/>
            <person name="Fujiyama A."/>
            <person name="Inagaki F."/>
            <person name="Takami H."/>
        </authorList>
    </citation>
    <scope>NUCLEOTIDE SEQUENCE</scope>
    <source>
        <strain evidence="1">Expedition CK06-06</strain>
    </source>
</reference>
<dbReference type="EMBL" id="BART01001662">
    <property type="protein sequence ID" value="GAG72162.1"/>
    <property type="molecule type" value="Genomic_DNA"/>
</dbReference>
<sequence length="120" mass="13747">IEISYLIDRYTREFGEKFNVEYVIRNKNKESIKISSLELELPDNIEFIEIKAGGYINQGPGVSRGMYMWVSDSYIIGGEDKINLIVELRGTSPGKSLIKFRVTTSKRYVDCDDIEIDIKG</sequence>
<dbReference type="AlphaFoldDB" id="X1AS65"/>
<proteinExistence type="predicted"/>
<accession>X1AS65</accession>
<evidence type="ECO:0008006" key="2">
    <source>
        <dbReference type="Google" id="ProtNLM"/>
    </source>
</evidence>
<comment type="caution">
    <text evidence="1">The sequence shown here is derived from an EMBL/GenBank/DDBJ whole genome shotgun (WGS) entry which is preliminary data.</text>
</comment>
<protein>
    <recommendedName>
        <fullName evidence="2">DUF11 domain-containing protein</fullName>
    </recommendedName>
</protein>
<feature type="non-terminal residue" evidence="1">
    <location>
        <position position="1"/>
    </location>
</feature>
<organism evidence="1">
    <name type="scientific">marine sediment metagenome</name>
    <dbReference type="NCBI Taxonomy" id="412755"/>
    <lineage>
        <taxon>unclassified sequences</taxon>
        <taxon>metagenomes</taxon>
        <taxon>ecological metagenomes</taxon>
    </lineage>
</organism>